<gene>
    <name evidence="1" type="ORF">EXN75_12830</name>
</gene>
<keyword evidence="2" id="KW-1185">Reference proteome</keyword>
<name>A0A4Y8VC04_9BACT</name>
<protein>
    <submittedName>
        <fullName evidence="1">Uncharacterized protein</fullName>
    </submittedName>
</protein>
<proteinExistence type="predicted"/>
<dbReference type="Proteomes" id="UP000297872">
    <property type="component" value="Unassembled WGS sequence"/>
</dbReference>
<dbReference type="RefSeq" id="WP_134844115.1">
    <property type="nucleotide sequence ID" value="NZ_SGVY01000041.1"/>
</dbReference>
<comment type="caution">
    <text evidence="1">The sequence shown here is derived from an EMBL/GenBank/DDBJ whole genome shotgun (WGS) entry which is preliminary data.</text>
</comment>
<evidence type="ECO:0000313" key="1">
    <source>
        <dbReference type="EMBL" id="TFH77234.1"/>
    </source>
</evidence>
<organism evidence="1 2">
    <name type="scientific">Segatella hominis</name>
    <dbReference type="NCBI Taxonomy" id="2518605"/>
    <lineage>
        <taxon>Bacteria</taxon>
        <taxon>Pseudomonadati</taxon>
        <taxon>Bacteroidota</taxon>
        <taxon>Bacteroidia</taxon>
        <taxon>Bacteroidales</taxon>
        <taxon>Prevotellaceae</taxon>
        <taxon>Segatella</taxon>
    </lineage>
</organism>
<reference evidence="1 2" key="1">
    <citation type="submission" date="2019-02" db="EMBL/GenBank/DDBJ databases">
        <title>Draft Genome Sequence of the Prevotella sp. BCRC 81118, Isolated from Human Feces.</title>
        <authorList>
            <person name="Huang C.-H."/>
        </authorList>
    </citation>
    <scope>NUCLEOTIDE SEQUENCE [LARGE SCALE GENOMIC DNA]</scope>
    <source>
        <strain evidence="1 2">BCRC 81118</strain>
    </source>
</reference>
<dbReference type="GeneID" id="302996161"/>
<evidence type="ECO:0000313" key="2">
    <source>
        <dbReference type="Proteomes" id="UP000297872"/>
    </source>
</evidence>
<dbReference type="AlphaFoldDB" id="A0A4Y8VC04"/>
<accession>A0A4Y8VC04</accession>
<dbReference type="OrthoDB" id="1094948at2"/>
<dbReference type="EMBL" id="SGVY01000041">
    <property type="protein sequence ID" value="TFH77234.1"/>
    <property type="molecule type" value="Genomic_DNA"/>
</dbReference>
<sequence length="154" mass="18039">MAKDRMLYMKLCFVVIVFGLSFITCNKHYIKYSACCKLPIPKTPFYPDAYKFANTKEEFLSNMKLINNTIKVEAIIDTNKLDFNNHTYLFVFGAPIKKMYYSFKTTLFDDKSPSYAKAIRHKKKCVFINYNIPTGYTYLYEIKKDETLTGFNGI</sequence>